<reference evidence="1 2" key="1">
    <citation type="submission" date="2018-05" db="EMBL/GenBank/DDBJ databases">
        <title>Marinifilum breve JC075T sp. nov., a marine bacterium isolated from Yongle Blue Hole in the South China Sea.</title>
        <authorList>
            <person name="Fu T."/>
        </authorList>
    </citation>
    <scope>NUCLEOTIDE SEQUENCE [LARGE SCALE GENOMIC DNA]</scope>
    <source>
        <strain evidence="1 2">JC075</strain>
    </source>
</reference>
<gene>
    <name evidence="1" type="ORF">DF185_15240</name>
</gene>
<evidence type="ECO:0000313" key="1">
    <source>
        <dbReference type="EMBL" id="PXX98734.1"/>
    </source>
</evidence>
<keyword evidence="2" id="KW-1185">Reference proteome</keyword>
<accession>A0A2V3ZUY2</accession>
<protein>
    <submittedName>
        <fullName evidence="1">Uncharacterized protein</fullName>
    </submittedName>
</protein>
<comment type="caution">
    <text evidence="1">The sequence shown here is derived from an EMBL/GenBank/DDBJ whole genome shotgun (WGS) entry which is preliminary data.</text>
</comment>
<dbReference type="AlphaFoldDB" id="A0A2V3ZUY2"/>
<dbReference type="EMBL" id="QFLI01000007">
    <property type="protein sequence ID" value="PXX98734.1"/>
    <property type="molecule type" value="Genomic_DNA"/>
</dbReference>
<organism evidence="1 2">
    <name type="scientific">Marinifilum breve</name>
    <dbReference type="NCBI Taxonomy" id="2184082"/>
    <lineage>
        <taxon>Bacteria</taxon>
        <taxon>Pseudomonadati</taxon>
        <taxon>Bacteroidota</taxon>
        <taxon>Bacteroidia</taxon>
        <taxon>Marinilabiliales</taxon>
        <taxon>Marinifilaceae</taxon>
    </lineage>
</organism>
<sequence>MLGSWVRTPEGSLKKNELSKCIGDSFFLKCRQQGEKFIPRVAVADYRETPEGSLKNESYQNFGDSFFLNVLNSLNNEKVEKW</sequence>
<dbReference type="Proteomes" id="UP000248079">
    <property type="component" value="Unassembled WGS sequence"/>
</dbReference>
<name>A0A2V3ZUY2_9BACT</name>
<evidence type="ECO:0000313" key="2">
    <source>
        <dbReference type="Proteomes" id="UP000248079"/>
    </source>
</evidence>
<proteinExistence type="predicted"/>